<dbReference type="RefSeq" id="WP_378264033.1">
    <property type="nucleotide sequence ID" value="NZ_JBHSIT010000016.1"/>
</dbReference>
<reference evidence="3" key="1">
    <citation type="journal article" date="2019" name="Int. J. Syst. Evol. Microbiol.">
        <title>The Global Catalogue of Microorganisms (GCM) 10K type strain sequencing project: providing services to taxonomists for standard genome sequencing and annotation.</title>
        <authorList>
            <consortium name="The Broad Institute Genomics Platform"/>
            <consortium name="The Broad Institute Genome Sequencing Center for Infectious Disease"/>
            <person name="Wu L."/>
            <person name="Ma J."/>
        </authorList>
    </citation>
    <scope>NUCLEOTIDE SEQUENCE [LARGE SCALE GENOMIC DNA]</scope>
    <source>
        <strain evidence="3">KLKA75</strain>
    </source>
</reference>
<keyword evidence="3" id="KW-1185">Reference proteome</keyword>
<evidence type="ECO:0000256" key="1">
    <source>
        <dbReference type="SAM" id="MobiDB-lite"/>
    </source>
</evidence>
<organism evidence="2 3">
    <name type="scientific">Actinomadura gamaensis</name>
    <dbReference type="NCBI Taxonomy" id="1763541"/>
    <lineage>
        <taxon>Bacteria</taxon>
        <taxon>Bacillati</taxon>
        <taxon>Actinomycetota</taxon>
        <taxon>Actinomycetes</taxon>
        <taxon>Streptosporangiales</taxon>
        <taxon>Thermomonosporaceae</taxon>
        <taxon>Actinomadura</taxon>
    </lineage>
</organism>
<protein>
    <submittedName>
        <fullName evidence="2">DUF5955 family protein</fullName>
    </submittedName>
</protein>
<name>A0ABV9UBP3_9ACTN</name>
<dbReference type="InterPro" id="IPR045999">
    <property type="entry name" value="DUF5955"/>
</dbReference>
<evidence type="ECO:0000313" key="2">
    <source>
        <dbReference type="EMBL" id="MFC4913271.1"/>
    </source>
</evidence>
<sequence>MRDNRGVNISGNARVSGQISTGDNTVQTQGGPAAGPDDATTAALDRVEDLLDDHEADLPEAARARRDLADLREEAESDDPDEDRVSGALARLARRVGGVAALAEAVHALAGQLGAGG</sequence>
<feature type="compositionally biased region" description="Polar residues" evidence="1">
    <location>
        <begin position="7"/>
        <end position="29"/>
    </location>
</feature>
<dbReference type="EMBL" id="JBHSIT010000016">
    <property type="protein sequence ID" value="MFC4913271.1"/>
    <property type="molecule type" value="Genomic_DNA"/>
</dbReference>
<dbReference type="Pfam" id="PF19380">
    <property type="entry name" value="DUF5955"/>
    <property type="match status" value="1"/>
</dbReference>
<evidence type="ECO:0000313" key="3">
    <source>
        <dbReference type="Proteomes" id="UP001595872"/>
    </source>
</evidence>
<dbReference type="Proteomes" id="UP001595872">
    <property type="component" value="Unassembled WGS sequence"/>
</dbReference>
<accession>A0ABV9UBP3</accession>
<gene>
    <name evidence="2" type="ORF">ACFPCY_38650</name>
</gene>
<feature type="region of interest" description="Disordered" evidence="1">
    <location>
        <begin position="1"/>
        <end position="39"/>
    </location>
</feature>
<comment type="caution">
    <text evidence="2">The sequence shown here is derived from an EMBL/GenBank/DDBJ whole genome shotgun (WGS) entry which is preliminary data.</text>
</comment>
<proteinExistence type="predicted"/>
<feature type="compositionally biased region" description="Low complexity" evidence="1">
    <location>
        <begin position="30"/>
        <end position="39"/>
    </location>
</feature>